<proteinExistence type="predicted"/>
<name>A0ACB8QEY4_9AGAM</name>
<reference evidence="1" key="2">
    <citation type="journal article" date="2022" name="New Phytol.">
        <title>Evolutionary transition to the ectomycorrhizal habit in the genomes of a hyperdiverse lineage of mushroom-forming fungi.</title>
        <authorList>
            <person name="Looney B."/>
            <person name="Miyauchi S."/>
            <person name="Morin E."/>
            <person name="Drula E."/>
            <person name="Courty P.E."/>
            <person name="Kohler A."/>
            <person name="Kuo A."/>
            <person name="LaButti K."/>
            <person name="Pangilinan J."/>
            <person name="Lipzen A."/>
            <person name="Riley R."/>
            <person name="Andreopoulos W."/>
            <person name="He G."/>
            <person name="Johnson J."/>
            <person name="Nolan M."/>
            <person name="Tritt A."/>
            <person name="Barry K.W."/>
            <person name="Grigoriev I.V."/>
            <person name="Nagy L.G."/>
            <person name="Hibbett D."/>
            <person name="Henrissat B."/>
            <person name="Matheny P.B."/>
            <person name="Labbe J."/>
            <person name="Martin F.M."/>
        </authorList>
    </citation>
    <scope>NUCLEOTIDE SEQUENCE</scope>
    <source>
        <strain evidence="1">EC-137</strain>
    </source>
</reference>
<reference evidence="1" key="1">
    <citation type="submission" date="2021-02" db="EMBL/GenBank/DDBJ databases">
        <authorList>
            <consortium name="DOE Joint Genome Institute"/>
            <person name="Ahrendt S."/>
            <person name="Looney B.P."/>
            <person name="Miyauchi S."/>
            <person name="Morin E."/>
            <person name="Drula E."/>
            <person name="Courty P.E."/>
            <person name="Chicoki N."/>
            <person name="Fauchery L."/>
            <person name="Kohler A."/>
            <person name="Kuo A."/>
            <person name="Labutti K."/>
            <person name="Pangilinan J."/>
            <person name="Lipzen A."/>
            <person name="Riley R."/>
            <person name="Andreopoulos W."/>
            <person name="He G."/>
            <person name="Johnson J."/>
            <person name="Barry K.W."/>
            <person name="Grigoriev I.V."/>
            <person name="Nagy L."/>
            <person name="Hibbett D."/>
            <person name="Henrissat B."/>
            <person name="Matheny P.B."/>
            <person name="Labbe J."/>
            <person name="Martin F."/>
        </authorList>
    </citation>
    <scope>NUCLEOTIDE SEQUENCE</scope>
    <source>
        <strain evidence="1">EC-137</strain>
    </source>
</reference>
<dbReference type="EMBL" id="MU273637">
    <property type="protein sequence ID" value="KAI0030153.1"/>
    <property type="molecule type" value="Genomic_DNA"/>
</dbReference>
<accession>A0ACB8QEY4</accession>
<dbReference type="Proteomes" id="UP000814128">
    <property type="component" value="Unassembled WGS sequence"/>
</dbReference>
<sequence length="529" mass="58629">MLHSIGTYFYERRRGYAKALGIVGGLYMVGRYVGDRLEDVRRKVVEERSAREGDSLRKRFKQNLDDISFTIMAHLPILMHNVLTDMNVEALTAELQSLSKAARDRPAPELQPPMQGHNSPRTPSLASSVELVHEGAHDARSDSGSASILSYSVQDDASSRLAESQLSWVQPSVESSPARRAAVPSSSSSEAGGESMSSSGVSSADGVPSSDPSGSRASLTTSKKAEMWREVKLLTVTRTLTVVYSVSLLSIFTHIQLSLLGRYKYLHSIVQLERDEGAREQNDGSIASFFFAPRENPFDAEAQFSKAGIWQEDSLWQDGIDAQTERKYLTLSWWILNVGWKDVGERVRRGVDEVFEDVSLKSKLGPVELHRLISDVRRRVEHEVTFEGDERRINFTSTLLPPTASAVTHLLARNGFSPSQGDGQDPAFTQLLEETRDVLASADFHLVLERCLDKATETLFDGLRRNVFVPDAEGEETPVRLAGMLPGLARWSSLALNSVPNELVDGLACLYEISAFAAIMYSDYESRLR</sequence>
<evidence type="ECO:0000313" key="1">
    <source>
        <dbReference type="EMBL" id="KAI0030153.1"/>
    </source>
</evidence>
<keyword evidence="2" id="KW-1185">Reference proteome</keyword>
<protein>
    <submittedName>
        <fullName evidence="1">Peroxin-3</fullName>
    </submittedName>
</protein>
<gene>
    <name evidence="1" type="ORF">K488DRAFT_88047</name>
</gene>
<organism evidence="1 2">
    <name type="scientific">Vararia minispora EC-137</name>
    <dbReference type="NCBI Taxonomy" id="1314806"/>
    <lineage>
        <taxon>Eukaryota</taxon>
        <taxon>Fungi</taxon>
        <taxon>Dikarya</taxon>
        <taxon>Basidiomycota</taxon>
        <taxon>Agaricomycotina</taxon>
        <taxon>Agaricomycetes</taxon>
        <taxon>Russulales</taxon>
        <taxon>Lachnocladiaceae</taxon>
        <taxon>Vararia</taxon>
    </lineage>
</organism>
<comment type="caution">
    <text evidence="1">The sequence shown here is derived from an EMBL/GenBank/DDBJ whole genome shotgun (WGS) entry which is preliminary data.</text>
</comment>
<evidence type="ECO:0000313" key="2">
    <source>
        <dbReference type="Proteomes" id="UP000814128"/>
    </source>
</evidence>